<sequence>MNKQILMAGVAAGLALAASAAQAQSVDYGSLQQLFDEPVTTSATGSPQRSTEAPADMQIISQDEIRRSGETSIPGILQRVAGIDVLNFSVGQSDVNVRGYDQISSPRLLVLINGRQVYLDHYGLTIWQTLPVQLSEIRQIEVVKGPNSALFGFNAVSGVINIITFNPKFDDLDVASVRVGDHGFRDYSLATTFKLGEAISARVSGGSRQQDEWARTGPLPLASDVTDPNTVQAAIDVVAQLNPKTDLRVEGSWSSSHQDGLAVNTYTTDKMITTSIKATLTADTDFGLIQVQGYQNGLTAKYPFALWNNTITVFSAQDLFKIGADNTIRLGAEYRHNTLNTAPLTGGEVSYDVYSASGMWNWAITEQLTTTAALRVDSLKLKREGTFPNRIPLDDNSNWDRTITKPSVNLTAAWRPTANDTFRLSYAQGVQTPSLIELGGVQLASTPFPGFTIDIMGNPNLKPSIVSNYELAYDRQFSAAKIGVRLFEQDWKDIKSGTDTSGLVLPPTATHNAAIYYINASDSKMKGLELTASGSFLPGFNWRADTTYTDVKDSPFAGVNVTKKYVAFQSTTPKFRGNIGLDWTKGPWEADANLHYVSEFKFYSMAAVTLEPVKAYASLSARLGYRWDNGLALALSGQNLLKERQEQTRGLEAERRVQVSLSKSW</sequence>
<keyword evidence="5 12" id="KW-0732">Signal</keyword>
<dbReference type="InterPro" id="IPR000531">
    <property type="entry name" value="Beta-barrel_TonB"/>
</dbReference>
<dbReference type="Pfam" id="PF00593">
    <property type="entry name" value="TonB_dep_Rec_b-barrel"/>
    <property type="match status" value="1"/>
</dbReference>
<accession>A0ABU0IUM2</accession>
<keyword evidence="2 10" id="KW-0813">Transport</keyword>
<dbReference type="InterPro" id="IPR036942">
    <property type="entry name" value="Beta-barrel_TonB_sf"/>
</dbReference>
<name>A0ABU0IUM2_9CAUL</name>
<evidence type="ECO:0000256" key="10">
    <source>
        <dbReference type="PROSITE-ProRule" id="PRU01360"/>
    </source>
</evidence>
<dbReference type="Pfam" id="PF07715">
    <property type="entry name" value="Plug"/>
    <property type="match status" value="1"/>
</dbReference>
<evidence type="ECO:0000256" key="12">
    <source>
        <dbReference type="SAM" id="SignalP"/>
    </source>
</evidence>
<evidence type="ECO:0000256" key="9">
    <source>
        <dbReference type="ARBA" id="ARBA00023237"/>
    </source>
</evidence>
<keyword evidence="7 10" id="KW-0472">Membrane</keyword>
<dbReference type="Gene3D" id="2.40.170.20">
    <property type="entry name" value="TonB-dependent receptor, beta-barrel domain"/>
    <property type="match status" value="1"/>
</dbReference>
<evidence type="ECO:0000259" key="14">
    <source>
        <dbReference type="Pfam" id="PF07715"/>
    </source>
</evidence>
<proteinExistence type="inferred from homology"/>
<feature type="signal peptide" evidence="12">
    <location>
        <begin position="1"/>
        <end position="23"/>
    </location>
</feature>
<evidence type="ECO:0000256" key="1">
    <source>
        <dbReference type="ARBA" id="ARBA00004571"/>
    </source>
</evidence>
<keyword evidence="4 10" id="KW-0812">Transmembrane</keyword>
<keyword evidence="8 15" id="KW-0675">Receptor</keyword>
<evidence type="ECO:0000256" key="5">
    <source>
        <dbReference type="ARBA" id="ARBA00022729"/>
    </source>
</evidence>
<feature type="domain" description="TonB-dependent receptor plug" evidence="14">
    <location>
        <begin position="52"/>
        <end position="159"/>
    </location>
</feature>
<evidence type="ECO:0000256" key="7">
    <source>
        <dbReference type="ARBA" id="ARBA00023136"/>
    </source>
</evidence>
<evidence type="ECO:0000256" key="8">
    <source>
        <dbReference type="ARBA" id="ARBA00023170"/>
    </source>
</evidence>
<comment type="subcellular location">
    <subcellularLocation>
        <location evidence="1 10">Cell outer membrane</location>
        <topology evidence="1 10">Multi-pass membrane protein</topology>
    </subcellularLocation>
</comment>
<dbReference type="InterPro" id="IPR037066">
    <property type="entry name" value="Plug_dom_sf"/>
</dbReference>
<feature type="domain" description="TonB-dependent receptor-like beta-barrel" evidence="13">
    <location>
        <begin position="181"/>
        <end position="640"/>
    </location>
</feature>
<evidence type="ECO:0000259" key="13">
    <source>
        <dbReference type="Pfam" id="PF00593"/>
    </source>
</evidence>
<dbReference type="SUPFAM" id="SSF56935">
    <property type="entry name" value="Porins"/>
    <property type="match status" value="1"/>
</dbReference>
<dbReference type="InterPro" id="IPR039426">
    <property type="entry name" value="TonB-dep_rcpt-like"/>
</dbReference>
<evidence type="ECO:0000256" key="11">
    <source>
        <dbReference type="RuleBase" id="RU003357"/>
    </source>
</evidence>
<dbReference type="EMBL" id="JAUSVS010000004">
    <property type="protein sequence ID" value="MDQ0464833.1"/>
    <property type="molecule type" value="Genomic_DNA"/>
</dbReference>
<evidence type="ECO:0000256" key="2">
    <source>
        <dbReference type="ARBA" id="ARBA00022448"/>
    </source>
</evidence>
<evidence type="ECO:0000256" key="4">
    <source>
        <dbReference type="ARBA" id="ARBA00022692"/>
    </source>
</evidence>
<organism evidence="15 16">
    <name type="scientific">Caulobacter ginsengisoli</name>
    <dbReference type="NCBI Taxonomy" id="400775"/>
    <lineage>
        <taxon>Bacteria</taxon>
        <taxon>Pseudomonadati</taxon>
        <taxon>Pseudomonadota</taxon>
        <taxon>Alphaproteobacteria</taxon>
        <taxon>Caulobacterales</taxon>
        <taxon>Caulobacteraceae</taxon>
        <taxon>Caulobacter</taxon>
    </lineage>
</organism>
<dbReference type="PANTHER" id="PTHR30069">
    <property type="entry name" value="TONB-DEPENDENT OUTER MEMBRANE RECEPTOR"/>
    <property type="match status" value="1"/>
</dbReference>
<keyword evidence="6 11" id="KW-0798">TonB box</keyword>
<keyword evidence="3 10" id="KW-1134">Transmembrane beta strand</keyword>
<comment type="similarity">
    <text evidence="10 11">Belongs to the TonB-dependent receptor family.</text>
</comment>
<dbReference type="Gene3D" id="2.170.130.10">
    <property type="entry name" value="TonB-dependent receptor, plug domain"/>
    <property type="match status" value="1"/>
</dbReference>
<protein>
    <submittedName>
        <fullName evidence="15">Iron complex outermembrane receptor protein</fullName>
    </submittedName>
</protein>
<dbReference type="PANTHER" id="PTHR30069:SF29">
    <property type="entry name" value="HEMOGLOBIN AND HEMOGLOBIN-HAPTOGLOBIN-BINDING PROTEIN 1-RELATED"/>
    <property type="match status" value="1"/>
</dbReference>
<evidence type="ECO:0000313" key="15">
    <source>
        <dbReference type="EMBL" id="MDQ0464833.1"/>
    </source>
</evidence>
<reference evidence="15 16" key="1">
    <citation type="submission" date="2023-07" db="EMBL/GenBank/DDBJ databases">
        <title>Genomic Encyclopedia of Type Strains, Phase IV (KMG-IV): sequencing the most valuable type-strain genomes for metagenomic binning, comparative biology and taxonomic classification.</title>
        <authorList>
            <person name="Goeker M."/>
        </authorList>
    </citation>
    <scope>NUCLEOTIDE SEQUENCE [LARGE SCALE GENOMIC DNA]</scope>
    <source>
        <strain evidence="15 16">DSM 18695</strain>
    </source>
</reference>
<evidence type="ECO:0000313" key="16">
    <source>
        <dbReference type="Proteomes" id="UP001228905"/>
    </source>
</evidence>
<dbReference type="Proteomes" id="UP001228905">
    <property type="component" value="Unassembled WGS sequence"/>
</dbReference>
<dbReference type="RefSeq" id="WP_307349777.1">
    <property type="nucleotide sequence ID" value="NZ_JAUSVS010000004.1"/>
</dbReference>
<keyword evidence="16" id="KW-1185">Reference proteome</keyword>
<dbReference type="InterPro" id="IPR012910">
    <property type="entry name" value="Plug_dom"/>
</dbReference>
<dbReference type="CDD" id="cd01347">
    <property type="entry name" value="ligand_gated_channel"/>
    <property type="match status" value="1"/>
</dbReference>
<evidence type="ECO:0000256" key="3">
    <source>
        <dbReference type="ARBA" id="ARBA00022452"/>
    </source>
</evidence>
<keyword evidence="9 10" id="KW-0998">Cell outer membrane</keyword>
<comment type="caution">
    <text evidence="15">The sequence shown here is derived from an EMBL/GenBank/DDBJ whole genome shotgun (WGS) entry which is preliminary data.</text>
</comment>
<gene>
    <name evidence="15" type="ORF">QO010_002617</name>
</gene>
<dbReference type="PROSITE" id="PS52016">
    <property type="entry name" value="TONB_DEPENDENT_REC_3"/>
    <property type="match status" value="1"/>
</dbReference>
<evidence type="ECO:0000256" key="6">
    <source>
        <dbReference type="ARBA" id="ARBA00023077"/>
    </source>
</evidence>
<feature type="chain" id="PRO_5045842344" evidence="12">
    <location>
        <begin position="24"/>
        <end position="665"/>
    </location>
</feature>